<protein>
    <recommendedName>
        <fullName evidence="12">ATP synthase subunit b</fullName>
    </recommendedName>
    <alternativeName>
        <fullName evidence="12">ATP synthase F(0) sector subunit b</fullName>
    </alternativeName>
    <alternativeName>
        <fullName evidence="12">ATPase subunit I</fullName>
    </alternativeName>
    <alternativeName>
        <fullName evidence="12">F-type ATPase subunit b</fullName>
        <shortName evidence="12">F-ATPase subunit b</shortName>
    </alternativeName>
</protein>
<comment type="function">
    <text evidence="10 12">F(1)F(0) ATP synthase produces ATP from ADP in the presence of a proton or sodium gradient. F-type ATPases consist of two structural domains, F(1) containing the extramembraneous catalytic core and F(0) containing the membrane proton channel, linked together by a central stalk and a peripheral stalk. During catalysis, ATP synthesis in the catalytic domain of F(1) is coupled via a rotary mechanism of the central stalk subunits to proton translocation.</text>
</comment>
<dbReference type="Proteomes" id="UP000178869">
    <property type="component" value="Unassembled WGS sequence"/>
</dbReference>
<dbReference type="GO" id="GO:0046961">
    <property type="term" value="F:proton-transporting ATPase activity, rotational mechanism"/>
    <property type="evidence" value="ECO:0007669"/>
    <property type="project" value="TreeGrafter"/>
</dbReference>
<evidence type="ECO:0000256" key="6">
    <source>
        <dbReference type="ARBA" id="ARBA00022989"/>
    </source>
</evidence>
<dbReference type="PANTHER" id="PTHR33445:SF1">
    <property type="entry name" value="ATP SYNTHASE SUBUNIT B"/>
    <property type="match status" value="1"/>
</dbReference>
<keyword evidence="2 12" id="KW-0813">Transport</keyword>
<accession>A0A1G2PDQ4</accession>
<keyword evidence="7 12" id="KW-0406">Ion transport</keyword>
<keyword evidence="5 12" id="KW-0375">Hydrogen ion transport</keyword>
<name>A0A1G2PDQ4_9BACT</name>
<keyword evidence="8 12" id="KW-0472">Membrane</keyword>
<keyword evidence="14" id="KW-0175">Coiled coil</keyword>
<evidence type="ECO:0000256" key="5">
    <source>
        <dbReference type="ARBA" id="ARBA00022781"/>
    </source>
</evidence>
<dbReference type="Pfam" id="PF00430">
    <property type="entry name" value="ATP-synt_B"/>
    <property type="match status" value="1"/>
</dbReference>
<keyword evidence="12" id="KW-1003">Cell membrane</keyword>
<dbReference type="GO" id="GO:0012505">
    <property type="term" value="C:endomembrane system"/>
    <property type="evidence" value="ECO:0007669"/>
    <property type="project" value="UniProtKB-SubCell"/>
</dbReference>
<dbReference type="GO" id="GO:0045259">
    <property type="term" value="C:proton-transporting ATP synthase complex"/>
    <property type="evidence" value="ECO:0007669"/>
    <property type="project" value="UniProtKB-KW"/>
</dbReference>
<dbReference type="PANTHER" id="PTHR33445">
    <property type="entry name" value="ATP SYNTHASE SUBUNIT B', CHLOROPLASTIC"/>
    <property type="match status" value="1"/>
</dbReference>
<proteinExistence type="inferred from homology"/>
<evidence type="ECO:0000256" key="2">
    <source>
        <dbReference type="ARBA" id="ARBA00022448"/>
    </source>
</evidence>
<evidence type="ECO:0000256" key="13">
    <source>
        <dbReference type="RuleBase" id="RU003848"/>
    </source>
</evidence>
<dbReference type="InterPro" id="IPR002146">
    <property type="entry name" value="ATP_synth_b/b'su_bac/chlpt"/>
</dbReference>
<dbReference type="EMBL" id="MHSR01000016">
    <property type="protein sequence ID" value="OHA46423.1"/>
    <property type="molecule type" value="Genomic_DNA"/>
</dbReference>
<keyword evidence="9 12" id="KW-0066">ATP synthesis</keyword>
<evidence type="ECO:0000256" key="8">
    <source>
        <dbReference type="ARBA" id="ARBA00023136"/>
    </source>
</evidence>
<dbReference type="AlphaFoldDB" id="A0A1G2PDQ4"/>
<dbReference type="GO" id="GO:0005886">
    <property type="term" value="C:plasma membrane"/>
    <property type="evidence" value="ECO:0007669"/>
    <property type="project" value="UniProtKB-SubCell"/>
</dbReference>
<feature type="coiled-coil region" evidence="14">
    <location>
        <begin position="52"/>
        <end position="97"/>
    </location>
</feature>
<evidence type="ECO:0000313" key="15">
    <source>
        <dbReference type="EMBL" id="OHA46423.1"/>
    </source>
</evidence>
<evidence type="ECO:0000256" key="11">
    <source>
        <dbReference type="ARBA" id="ARBA00037847"/>
    </source>
</evidence>
<comment type="caution">
    <text evidence="15">The sequence shown here is derived from an EMBL/GenBank/DDBJ whole genome shotgun (WGS) entry which is preliminary data.</text>
</comment>
<feature type="transmembrane region" description="Helical" evidence="12">
    <location>
        <begin position="12"/>
        <end position="34"/>
    </location>
</feature>
<gene>
    <name evidence="12" type="primary">atpF</name>
    <name evidence="15" type="ORF">A2828_00555</name>
</gene>
<organism evidence="15 16">
    <name type="scientific">Candidatus Terrybacteria bacterium RIFCSPHIGHO2_01_FULL_43_35</name>
    <dbReference type="NCBI Taxonomy" id="1802361"/>
    <lineage>
        <taxon>Bacteria</taxon>
        <taxon>Candidatus Terryibacteriota</taxon>
    </lineage>
</organism>
<evidence type="ECO:0000256" key="12">
    <source>
        <dbReference type="HAMAP-Rule" id="MF_01398"/>
    </source>
</evidence>
<keyword evidence="6 12" id="KW-1133">Transmembrane helix</keyword>
<dbReference type="HAMAP" id="MF_01398">
    <property type="entry name" value="ATP_synth_b_bprime"/>
    <property type="match status" value="1"/>
</dbReference>
<evidence type="ECO:0000256" key="10">
    <source>
        <dbReference type="ARBA" id="ARBA00025198"/>
    </source>
</evidence>
<comment type="similarity">
    <text evidence="1 12 13">Belongs to the ATPase B chain family.</text>
</comment>
<comment type="subcellular location">
    <subcellularLocation>
        <location evidence="12">Cell membrane</location>
        <topology evidence="12">Single-pass membrane protein</topology>
    </subcellularLocation>
    <subcellularLocation>
        <location evidence="11">Endomembrane system</location>
        <topology evidence="11">Single-pass membrane protein</topology>
    </subcellularLocation>
</comment>
<evidence type="ECO:0000256" key="9">
    <source>
        <dbReference type="ARBA" id="ARBA00023310"/>
    </source>
</evidence>
<comment type="function">
    <text evidence="12">Component of the F(0) channel, it forms part of the peripheral stalk, linking F(1) to F(0).</text>
</comment>
<dbReference type="GO" id="GO:0046933">
    <property type="term" value="F:proton-transporting ATP synthase activity, rotational mechanism"/>
    <property type="evidence" value="ECO:0007669"/>
    <property type="project" value="UniProtKB-UniRule"/>
</dbReference>
<comment type="subunit">
    <text evidence="12">F-type ATPases have 2 components, F(1) - the catalytic core - and F(0) - the membrane proton channel. F(1) has five subunits: alpha(3), beta(3), gamma(1), delta(1), epsilon(1). F(0) has three main subunits: a(1), b(2) and c(10-14). The alpha and beta chains form an alternating ring which encloses part of the gamma chain. F(1) is attached to F(0) by a central stalk formed by the gamma and epsilon chains, while a peripheral stalk is formed by the delta and b chains.</text>
</comment>
<reference evidence="15 16" key="1">
    <citation type="journal article" date="2016" name="Nat. Commun.">
        <title>Thousands of microbial genomes shed light on interconnected biogeochemical processes in an aquifer system.</title>
        <authorList>
            <person name="Anantharaman K."/>
            <person name="Brown C.T."/>
            <person name="Hug L.A."/>
            <person name="Sharon I."/>
            <person name="Castelle C.J."/>
            <person name="Probst A.J."/>
            <person name="Thomas B.C."/>
            <person name="Singh A."/>
            <person name="Wilkins M.J."/>
            <person name="Karaoz U."/>
            <person name="Brodie E.L."/>
            <person name="Williams K.H."/>
            <person name="Hubbard S.S."/>
            <person name="Banfield J.F."/>
        </authorList>
    </citation>
    <scope>NUCLEOTIDE SEQUENCE [LARGE SCALE GENOMIC DNA]</scope>
</reference>
<sequence length="167" mass="18812">MTELFTKLGIDWRLLLAQTVNFAILAFVLTKFLYKPLLKIISDRQVLAKHTIKSAEELAEAKRNLGKEIEEEKIRVRKEADDLLVEAIKKADALRVEATAQLEQDLMSMKNKALAGIEKERMLAMAKTKEDIAGLAILAAEKVLAREVTNKDSVRLAHEALEIMKNT</sequence>
<dbReference type="InterPro" id="IPR050059">
    <property type="entry name" value="ATP_synthase_B_chain"/>
</dbReference>
<dbReference type="CDD" id="cd06503">
    <property type="entry name" value="ATP-synt_Fo_b"/>
    <property type="match status" value="1"/>
</dbReference>
<evidence type="ECO:0000256" key="7">
    <source>
        <dbReference type="ARBA" id="ARBA00023065"/>
    </source>
</evidence>
<evidence type="ECO:0000313" key="16">
    <source>
        <dbReference type="Proteomes" id="UP000178869"/>
    </source>
</evidence>
<evidence type="ECO:0000256" key="1">
    <source>
        <dbReference type="ARBA" id="ARBA00005513"/>
    </source>
</evidence>
<keyword evidence="3 12" id="KW-0138">CF(0)</keyword>
<evidence type="ECO:0000256" key="4">
    <source>
        <dbReference type="ARBA" id="ARBA00022692"/>
    </source>
</evidence>
<evidence type="ECO:0000256" key="14">
    <source>
        <dbReference type="SAM" id="Coils"/>
    </source>
</evidence>
<keyword evidence="4 12" id="KW-0812">Transmembrane</keyword>
<evidence type="ECO:0000256" key="3">
    <source>
        <dbReference type="ARBA" id="ARBA00022547"/>
    </source>
</evidence>